<accession>A0ABT5DIM8</accession>
<dbReference type="RefSeq" id="WP_272143827.1">
    <property type="nucleotide sequence ID" value="NZ_JAQNDM010000002.1"/>
</dbReference>
<sequence>MGLSNGLAIAIELNSTGALRLLAERLRLERADDTHLTGPALWVSAGEPDLNYKLMIQEGFHFTPNLYLGFRLDPGSDDYPQGSRLMLRATLLLLEHGRDGVLLFNGEHIILQRLSGQLVLNEDARNWVDGLQLEGEIRLPHERRSLPSPLQ</sequence>
<protein>
    <submittedName>
        <fullName evidence="1">SitI3 family protein</fullName>
    </submittedName>
</protein>
<evidence type="ECO:0000313" key="1">
    <source>
        <dbReference type="EMBL" id="MDC0713516.1"/>
    </source>
</evidence>
<reference evidence="1 2" key="1">
    <citation type="submission" date="2022-11" db="EMBL/GenBank/DDBJ databases">
        <title>Minimal conservation of predation-associated metabolite biosynthetic gene clusters underscores biosynthetic potential of Myxococcota including descriptions for ten novel species: Archangium lansinium sp. nov., Myxococcus landrumus sp. nov., Nannocystis bai.</title>
        <authorList>
            <person name="Ahearne A."/>
            <person name="Stevens C."/>
            <person name="Dowd S."/>
        </authorList>
    </citation>
    <scope>NUCLEOTIDE SEQUENCE [LARGE SCALE GENOMIC DNA]</scope>
    <source>
        <strain evidence="1 2">NCWAL01</strain>
    </source>
</reference>
<proteinExistence type="predicted"/>
<name>A0ABT5DIM8_9BACT</name>
<dbReference type="EMBL" id="JAQNDM010000002">
    <property type="protein sequence ID" value="MDC0713516.1"/>
    <property type="molecule type" value="Genomic_DNA"/>
</dbReference>
<evidence type="ECO:0000313" key="2">
    <source>
        <dbReference type="Proteomes" id="UP001221838"/>
    </source>
</evidence>
<gene>
    <name evidence="1" type="ORF">POL68_33940</name>
</gene>
<comment type="caution">
    <text evidence="1">The sequence shown here is derived from an EMBL/GenBank/DDBJ whole genome shotgun (WGS) entry which is preliminary data.</text>
</comment>
<dbReference type="InterPro" id="IPR049799">
    <property type="entry name" value="SitI3-like"/>
</dbReference>
<dbReference type="NCBIfam" id="NF040657">
    <property type="entry name" value="immun_SitI3"/>
    <property type="match status" value="1"/>
</dbReference>
<organism evidence="1 2">
    <name type="scientific">Stigmatella ashevillensis</name>
    <dbReference type="NCBI Taxonomy" id="2995309"/>
    <lineage>
        <taxon>Bacteria</taxon>
        <taxon>Pseudomonadati</taxon>
        <taxon>Myxococcota</taxon>
        <taxon>Myxococcia</taxon>
        <taxon>Myxococcales</taxon>
        <taxon>Cystobacterineae</taxon>
        <taxon>Archangiaceae</taxon>
        <taxon>Stigmatella</taxon>
    </lineage>
</organism>
<dbReference type="Proteomes" id="UP001221838">
    <property type="component" value="Unassembled WGS sequence"/>
</dbReference>
<keyword evidence="2" id="KW-1185">Reference proteome</keyword>